<reference evidence="1" key="1">
    <citation type="submission" date="2023-06" db="EMBL/GenBank/DDBJ databases">
        <authorList>
            <person name="Kurt Z."/>
        </authorList>
    </citation>
    <scope>NUCLEOTIDE SEQUENCE</scope>
</reference>
<evidence type="ECO:0000313" key="4">
    <source>
        <dbReference type="EMBL" id="CAL6058793.1"/>
    </source>
</evidence>
<organism evidence="1">
    <name type="scientific">Hexamita inflata</name>
    <dbReference type="NCBI Taxonomy" id="28002"/>
    <lineage>
        <taxon>Eukaryota</taxon>
        <taxon>Metamonada</taxon>
        <taxon>Diplomonadida</taxon>
        <taxon>Hexamitidae</taxon>
        <taxon>Hexamitinae</taxon>
        <taxon>Hexamita</taxon>
    </lineage>
</organism>
<evidence type="ECO:0000313" key="2">
    <source>
        <dbReference type="EMBL" id="CAI9938614.1"/>
    </source>
</evidence>
<comment type="caution">
    <text evidence="1">The sequence shown here is derived from an EMBL/GenBank/DDBJ whole genome shotgun (WGS) entry which is preliminary data.</text>
</comment>
<dbReference type="AlphaFoldDB" id="A0AA86PDX7"/>
<dbReference type="EMBL" id="CAXDID020000223">
    <property type="protein sequence ID" value="CAL6058793.1"/>
    <property type="molecule type" value="Genomic_DNA"/>
</dbReference>
<dbReference type="Proteomes" id="UP001642409">
    <property type="component" value="Unassembled WGS sequence"/>
</dbReference>
<reference evidence="3 5" key="2">
    <citation type="submission" date="2024-07" db="EMBL/GenBank/DDBJ databases">
        <authorList>
            <person name="Akdeniz Z."/>
        </authorList>
    </citation>
    <scope>NUCLEOTIDE SEQUENCE [LARGE SCALE GENOMIC DNA]</scope>
</reference>
<keyword evidence="5" id="KW-1185">Reference proteome</keyword>
<sequence>MPSLQLSQEEVQNFELYFKAAVEQRTGETYSELLETYIAYQNLDEHRRQRFWEYVSNATNLPRERVYKFFRFTWSRQFYSSITDHRENIKALVCQILDELRVDEKTAQINSQVWNRVWAVYKDYNLHYDGTDQFVRNCVNLYFTKKGTGQPFQVGQIVMPPKPAATIATLSKSRPKIMQQEPAPTPVVERIEEVKISSQPIDLYNYFGKVIEPEDFQHVYITNYQYTYDEQESVEVDSTHDEFDIIRRTRQKPRQQSIAKRSMVGFVSYNKYTTDYALFNQNEQSDINLWEDM</sequence>
<evidence type="ECO:0000313" key="3">
    <source>
        <dbReference type="EMBL" id="CAL6014143.1"/>
    </source>
</evidence>
<gene>
    <name evidence="3" type="ORF">HINF_LOCUS24127</name>
    <name evidence="1" type="ORF">HINF_LOCUS24904</name>
    <name evidence="2" type="ORF">HINF_LOCUS26259</name>
    <name evidence="4" type="ORF">HINF_LOCUS48437</name>
</gene>
<evidence type="ECO:0000313" key="5">
    <source>
        <dbReference type="Proteomes" id="UP001642409"/>
    </source>
</evidence>
<dbReference type="EMBL" id="CAXDID020000070">
    <property type="protein sequence ID" value="CAL6014143.1"/>
    <property type="molecule type" value="Genomic_DNA"/>
</dbReference>
<evidence type="ECO:0000313" key="1">
    <source>
        <dbReference type="EMBL" id="CAI9937259.1"/>
    </source>
</evidence>
<proteinExistence type="predicted"/>
<accession>A0AA86PDX7</accession>
<protein>
    <submittedName>
        <fullName evidence="1">Uncharacterized protein</fullName>
    </submittedName>
</protein>
<dbReference type="EMBL" id="CATOUU010000645">
    <property type="protein sequence ID" value="CAI9937259.1"/>
    <property type="molecule type" value="Genomic_DNA"/>
</dbReference>
<dbReference type="EMBL" id="CATOUU010000656">
    <property type="protein sequence ID" value="CAI9938614.1"/>
    <property type="molecule type" value="Genomic_DNA"/>
</dbReference>
<name>A0AA86PDX7_9EUKA</name>